<name>A0ABQ2HQC3_9PSEU</name>
<accession>A0ABQ2HQC3</accession>
<reference evidence="2" key="1">
    <citation type="journal article" date="2019" name="Int. J. Syst. Evol. Microbiol.">
        <title>The Global Catalogue of Microorganisms (GCM) 10K type strain sequencing project: providing services to taxonomists for standard genome sequencing and annotation.</title>
        <authorList>
            <consortium name="The Broad Institute Genomics Platform"/>
            <consortium name="The Broad Institute Genome Sequencing Center for Infectious Disease"/>
            <person name="Wu L."/>
            <person name="Ma J."/>
        </authorList>
    </citation>
    <scope>NUCLEOTIDE SEQUENCE [LARGE SCALE GENOMIC DNA]</scope>
    <source>
        <strain evidence="2">CGMCC 4.7319</strain>
    </source>
</reference>
<sequence>MSTRELRRIEHRLTAEDPDLAAILSAHGAAPQKSYLRWTRPARRLRQVAAFDRFRSKPEITDSTSTR</sequence>
<proteinExistence type="predicted"/>
<keyword evidence="2" id="KW-1185">Reference proteome</keyword>
<evidence type="ECO:0000313" key="2">
    <source>
        <dbReference type="Proteomes" id="UP000597656"/>
    </source>
</evidence>
<comment type="caution">
    <text evidence="1">The sequence shown here is derived from an EMBL/GenBank/DDBJ whole genome shotgun (WGS) entry which is preliminary data.</text>
</comment>
<dbReference type="Proteomes" id="UP000597656">
    <property type="component" value="Unassembled WGS sequence"/>
</dbReference>
<gene>
    <name evidence="1" type="ORF">GCM10011609_25340</name>
</gene>
<organism evidence="1 2">
    <name type="scientific">Lentzea pudingi</name>
    <dbReference type="NCBI Taxonomy" id="1789439"/>
    <lineage>
        <taxon>Bacteria</taxon>
        <taxon>Bacillati</taxon>
        <taxon>Actinomycetota</taxon>
        <taxon>Actinomycetes</taxon>
        <taxon>Pseudonocardiales</taxon>
        <taxon>Pseudonocardiaceae</taxon>
        <taxon>Lentzea</taxon>
    </lineage>
</organism>
<evidence type="ECO:0000313" key="1">
    <source>
        <dbReference type="EMBL" id="GGM87629.1"/>
    </source>
</evidence>
<protein>
    <submittedName>
        <fullName evidence="1">Uncharacterized protein</fullName>
    </submittedName>
</protein>
<dbReference type="EMBL" id="BMNC01000003">
    <property type="protein sequence ID" value="GGM87629.1"/>
    <property type="molecule type" value="Genomic_DNA"/>
</dbReference>
<dbReference type="RefSeq" id="WP_189154873.1">
    <property type="nucleotide sequence ID" value="NZ_BMNC01000003.1"/>
</dbReference>